<dbReference type="SUPFAM" id="SSF50022">
    <property type="entry name" value="ISP domain"/>
    <property type="match status" value="1"/>
</dbReference>
<gene>
    <name evidence="8" type="ORF">UFOPK2602_00117</name>
    <name evidence="9" type="ORF">UFOPK2806_01391</name>
    <name evidence="10" type="ORF">UFOPK3417_00546</name>
    <name evidence="11" type="ORF">UFOPK4306_02034</name>
</gene>
<dbReference type="GO" id="GO:0016491">
    <property type="term" value="F:oxidoreductase activity"/>
    <property type="evidence" value="ECO:0007669"/>
    <property type="project" value="UniProtKB-KW"/>
</dbReference>
<evidence type="ECO:0000256" key="3">
    <source>
        <dbReference type="ARBA" id="ARBA00023002"/>
    </source>
</evidence>
<feature type="region of interest" description="Disordered" evidence="6">
    <location>
        <begin position="182"/>
        <end position="214"/>
    </location>
</feature>
<evidence type="ECO:0000256" key="2">
    <source>
        <dbReference type="ARBA" id="ARBA00022723"/>
    </source>
</evidence>
<reference evidence="9" key="1">
    <citation type="submission" date="2020-05" db="EMBL/GenBank/DDBJ databases">
        <authorList>
            <person name="Chiriac C."/>
            <person name="Salcher M."/>
            <person name="Ghai R."/>
            <person name="Kavagutti S V."/>
        </authorList>
    </citation>
    <scope>NUCLEOTIDE SEQUENCE</scope>
</reference>
<evidence type="ECO:0000256" key="4">
    <source>
        <dbReference type="ARBA" id="ARBA00023004"/>
    </source>
</evidence>
<evidence type="ECO:0000259" key="7">
    <source>
        <dbReference type="PROSITE" id="PS51296"/>
    </source>
</evidence>
<keyword evidence="1" id="KW-0001">2Fe-2S</keyword>
<keyword evidence="4" id="KW-0408">Iron</keyword>
<dbReference type="PANTHER" id="PTHR43756:SF5">
    <property type="entry name" value="CHOLINE MONOOXYGENASE, CHLOROPLASTIC"/>
    <property type="match status" value="1"/>
</dbReference>
<evidence type="ECO:0000256" key="5">
    <source>
        <dbReference type="ARBA" id="ARBA00023014"/>
    </source>
</evidence>
<evidence type="ECO:0000313" key="11">
    <source>
        <dbReference type="EMBL" id="CAB5067292.1"/>
    </source>
</evidence>
<dbReference type="EMBL" id="CAFBLR010000035">
    <property type="protein sequence ID" value="CAB4867195.1"/>
    <property type="molecule type" value="Genomic_DNA"/>
</dbReference>
<sequence>MTCPYHGQTFESDGALRARPLSASAFDDVDRQCNLRQVAVAERYGLIFVRVGGAEPIDLDAELAGAEDDLASFALDTYHHNDSRTATWAMNWKLFLGSGAVSELIYGKNEPPLVHEFLPRGKVVIQAAGLDPGVSRDIAQPRAVPLLAEHCRRSVEDAGPRPLGLRPWLREVRLLRRIQRTHRAGERAPATRVVSSRGDTGPRRAASAGSPARG</sequence>
<evidence type="ECO:0000313" key="8">
    <source>
        <dbReference type="EMBL" id="CAB4692812.1"/>
    </source>
</evidence>
<dbReference type="GO" id="GO:0051537">
    <property type="term" value="F:2 iron, 2 sulfur cluster binding"/>
    <property type="evidence" value="ECO:0007669"/>
    <property type="project" value="UniProtKB-KW"/>
</dbReference>
<protein>
    <submittedName>
        <fullName evidence="9">Unannotated protein</fullName>
    </submittedName>
</protein>
<evidence type="ECO:0000256" key="6">
    <source>
        <dbReference type="SAM" id="MobiDB-lite"/>
    </source>
</evidence>
<dbReference type="InterPro" id="IPR036922">
    <property type="entry name" value="Rieske_2Fe-2S_sf"/>
</dbReference>
<keyword evidence="5" id="KW-0411">Iron-sulfur</keyword>
<proteinExistence type="predicted"/>
<dbReference type="AlphaFoldDB" id="A0A6J6UB58"/>
<keyword evidence="2" id="KW-0479">Metal-binding</keyword>
<dbReference type="PANTHER" id="PTHR43756">
    <property type="entry name" value="CHOLINE MONOOXYGENASE, CHLOROPLASTIC"/>
    <property type="match status" value="1"/>
</dbReference>
<dbReference type="InterPro" id="IPR017941">
    <property type="entry name" value="Rieske_2Fe-2S"/>
</dbReference>
<dbReference type="EMBL" id="CAEZXX010000003">
    <property type="protein sequence ID" value="CAB4692812.1"/>
    <property type="molecule type" value="Genomic_DNA"/>
</dbReference>
<keyword evidence="3" id="KW-0560">Oxidoreductase</keyword>
<dbReference type="EMBL" id="CAFBQP010000096">
    <property type="protein sequence ID" value="CAB5067292.1"/>
    <property type="molecule type" value="Genomic_DNA"/>
</dbReference>
<dbReference type="PROSITE" id="PS51296">
    <property type="entry name" value="RIESKE"/>
    <property type="match status" value="1"/>
</dbReference>
<dbReference type="InterPro" id="IPR001663">
    <property type="entry name" value="Rng_hydr_dOase-A"/>
</dbReference>
<feature type="domain" description="Rieske" evidence="7">
    <location>
        <begin position="1"/>
        <end position="49"/>
    </location>
</feature>
<evidence type="ECO:0000313" key="9">
    <source>
        <dbReference type="EMBL" id="CAB4757032.1"/>
    </source>
</evidence>
<dbReference type="Gene3D" id="2.102.10.10">
    <property type="entry name" value="Rieske [2Fe-2S] iron-sulphur domain"/>
    <property type="match status" value="1"/>
</dbReference>
<organism evidence="9">
    <name type="scientific">freshwater metagenome</name>
    <dbReference type="NCBI Taxonomy" id="449393"/>
    <lineage>
        <taxon>unclassified sequences</taxon>
        <taxon>metagenomes</taxon>
        <taxon>ecological metagenomes</taxon>
    </lineage>
</organism>
<dbReference type="GO" id="GO:0046872">
    <property type="term" value="F:metal ion binding"/>
    <property type="evidence" value="ECO:0007669"/>
    <property type="project" value="UniProtKB-KW"/>
</dbReference>
<evidence type="ECO:0000256" key="1">
    <source>
        <dbReference type="ARBA" id="ARBA00022714"/>
    </source>
</evidence>
<feature type="compositionally biased region" description="Low complexity" evidence="6">
    <location>
        <begin position="203"/>
        <end position="214"/>
    </location>
</feature>
<name>A0A6J6UB58_9ZZZZ</name>
<accession>A0A6J6UB58</accession>
<dbReference type="EMBL" id="CAEZYY010000017">
    <property type="protein sequence ID" value="CAB4757032.1"/>
    <property type="molecule type" value="Genomic_DNA"/>
</dbReference>
<evidence type="ECO:0000313" key="10">
    <source>
        <dbReference type="EMBL" id="CAB4867195.1"/>
    </source>
</evidence>